<dbReference type="OMA" id="NHEHQIT"/>
<dbReference type="EMBL" id="CP125292">
    <property type="protein sequence ID" value="WHM22599.1"/>
    <property type="molecule type" value="Genomic_DNA"/>
</dbReference>
<accession>A0A0M0KX37</accession>
<accession>A0A063XAJ2</accession>
<dbReference type="Proteomes" id="UP000665181">
    <property type="component" value="Unassembled WGS sequence"/>
</dbReference>
<evidence type="ECO:0000313" key="3">
    <source>
        <dbReference type="EMBL" id="WHM22599.1"/>
    </source>
</evidence>
<dbReference type="InterPro" id="IPR025547">
    <property type="entry name" value="YtzH"/>
</dbReference>
<dbReference type="GeneID" id="86872501"/>
<evidence type="ECO:0000313" key="1">
    <source>
        <dbReference type="EMBL" id="KZD93306.1"/>
    </source>
</evidence>
<dbReference type="RefSeq" id="WP_003237926.1">
    <property type="nucleotide sequence ID" value="NZ_AP024621.1"/>
</dbReference>
<proteinExistence type="predicted"/>
<reference evidence="2" key="2">
    <citation type="submission" date="2021-03" db="EMBL/GenBank/DDBJ databases">
        <title>Isolation of Bacillus subtilis from fermented food sample.</title>
        <authorList>
            <person name="Lakshmanan V."/>
            <person name="Athira K."/>
            <person name="Rajagopal K."/>
        </authorList>
    </citation>
    <scope>NUCLEOTIDE SEQUENCE</scope>
    <source>
        <strain evidence="2">S1</strain>
    </source>
</reference>
<dbReference type="Proteomes" id="UP000076442">
    <property type="component" value="Unassembled WGS sequence"/>
</dbReference>
<dbReference type="OrthoDB" id="2968867at2"/>
<dbReference type="EMBL" id="JAGFPW010000001">
    <property type="protein sequence ID" value="MBO3793415.1"/>
    <property type="molecule type" value="Genomic_DNA"/>
</dbReference>
<dbReference type="SMR" id="A0A063XAJ2"/>
<evidence type="ECO:0000313" key="2">
    <source>
        <dbReference type="EMBL" id="MBO3793415.1"/>
    </source>
</evidence>
<dbReference type="AlphaFoldDB" id="A0A063XAJ2"/>
<dbReference type="Pfam" id="PF14165">
    <property type="entry name" value="YtzH"/>
    <property type="match status" value="1"/>
</dbReference>
<protein>
    <submittedName>
        <fullName evidence="2">YtzH-like family protein</fullName>
    </submittedName>
</protein>
<evidence type="ECO:0000313" key="5">
    <source>
        <dbReference type="Proteomes" id="UP000665181"/>
    </source>
</evidence>
<reference evidence="1 4" key="1">
    <citation type="submission" date="2015-09" db="EMBL/GenBank/DDBJ databases">
        <title>Spore heat resistance.</title>
        <authorList>
            <person name="Boekhorst J."/>
            <person name="Berendsen E.M."/>
            <person name="Wells-Bennik M.H."/>
            <person name="Kuipers O.P."/>
        </authorList>
    </citation>
    <scope>NUCLEOTIDE SEQUENCE [LARGE SCALE GENOMIC DNA]</scope>
    <source>
        <strain evidence="1 4">B4122</strain>
    </source>
</reference>
<name>A0A063XAJ2_BACIU</name>
<reference evidence="3" key="3">
    <citation type="submission" date="2023-05" db="EMBL/GenBank/DDBJ databases">
        <title>Complete genome sequence of Bacillus subtilis SRCM117797 isolated from Soybean paste.</title>
        <authorList>
            <person name="Abraha H.B."/>
            <person name="Kim K.-P."/>
            <person name="Ryu M.-S."/>
            <person name="Jeong D.-Y."/>
        </authorList>
    </citation>
    <scope>NUCLEOTIDE SEQUENCE</scope>
    <source>
        <strain evidence="3">SRCM117797</strain>
    </source>
</reference>
<dbReference type="EMBL" id="LJZV01000006">
    <property type="protein sequence ID" value="KZD93306.1"/>
    <property type="molecule type" value="Genomic_DNA"/>
</dbReference>
<gene>
    <name evidence="3" type="primary">ytzH</name>
    <name evidence="1" type="ORF">B4122_1273</name>
    <name evidence="2" type="ORF">J5227_03575</name>
    <name evidence="3" type="ORF">QL281_05885</name>
</gene>
<evidence type="ECO:0000313" key="4">
    <source>
        <dbReference type="Proteomes" id="UP000076442"/>
    </source>
</evidence>
<organism evidence="2 5">
    <name type="scientific">Bacillus subtilis</name>
    <dbReference type="NCBI Taxonomy" id="1423"/>
    <lineage>
        <taxon>Bacteria</taxon>
        <taxon>Bacillati</taxon>
        <taxon>Bacillota</taxon>
        <taxon>Bacilli</taxon>
        <taxon>Bacillales</taxon>
        <taxon>Bacillaceae</taxon>
        <taxon>Bacillus</taxon>
    </lineage>
</organism>
<sequence>MGLHYEHQVHLLKDILTDHQLDCCGTVAEYEQLERVIKSLMANTELDSNFKNVLEDVYRYSQSGISSKSIDSHIQEHQNSLSQWVEQMDSYS</sequence>
<dbReference type="Proteomes" id="UP001229422">
    <property type="component" value="Chromosome"/>
</dbReference>